<evidence type="ECO:0000259" key="1">
    <source>
        <dbReference type="Pfam" id="PF00149"/>
    </source>
</evidence>
<dbReference type="Proteomes" id="UP000184391">
    <property type="component" value="Unassembled WGS sequence"/>
</dbReference>
<sequence length="268" mass="30019">MFKRLRDLFRPQPPPRLPAVKAGTRHYAIGDIHGRLDLFEAMITAIEEDDRIAASADTRIVLLGDLVDRGPDSAGVIARARAWQQARKVRILAGNHEEMFLAAFEKPEALRHFLKHGGRETLISYGLSKKQLATLPLEDIFERLPALVPQSERDYIAAFEPMIRAGDYVFVHAGIDPARPLAEQKRSDLLWIRERFLNHEGPLEKVVVHGHTIFERVMDCGNRIGIDTGAFRSGVLTALVLEGDQRRIIQACASNGGPVRIFHGDRAI</sequence>
<proteinExistence type="predicted"/>
<organism evidence="2 3">
    <name type="scientific">Erythrobacter sanguineus</name>
    <dbReference type="NCBI Taxonomy" id="198312"/>
    <lineage>
        <taxon>Bacteria</taxon>
        <taxon>Pseudomonadati</taxon>
        <taxon>Pseudomonadota</taxon>
        <taxon>Alphaproteobacteria</taxon>
        <taxon>Sphingomonadales</taxon>
        <taxon>Erythrobacteraceae</taxon>
        <taxon>Erythrobacter/Porphyrobacter group</taxon>
        <taxon>Erythrobacter</taxon>
    </lineage>
</organism>
<reference evidence="3" key="1">
    <citation type="submission" date="2016-12" db="EMBL/GenBank/DDBJ databases">
        <authorList>
            <person name="Varghese N."/>
            <person name="Submissions S."/>
        </authorList>
    </citation>
    <scope>NUCLEOTIDE SEQUENCE [LARGE SCALE GENOMIC DNA]</scope>
    <source>
        <strain evidence="3">DSM 11032</strain>
    </source>
</reference>
<dbReference type="Gene3D" id="3.60.21.10">
    <property type="match status" value="1"/>
</dbReference>
<dbReference type="AlphaFoldDB" id="A0A1M7RYJ0"/>
<protein>
    <submittedName>
        <fullName evidence="2">Serine/threonine protein phosphatase 1</fullName>
    </submittedName>
</protein>
<dbReference type="InterPro" id="IPR004843">
    <property type="entry name" value="Calcineurin-like_PHP"/>
</dbReference>
<dbReference type="STRING" id="198312.SAMN02745193_00630"/>
<dbReference type="InterPro" id="IPR029052">
    <property type="entry name" value="Metallo-depent_PP-like"/>
</dbReference>
<dbReference type="EMBL" id="FRDF01000003">
    <property type="protein sequence ID" value="SHN51271.1"/>
    <property type="molecule type" value="Genomic_DNA"/>
</dbReference>
<evidence type="ECO:0000313" key="2">
    <source>
        <dbReference type="EMBL" id="SHN51271.1"/>
    </source>
</evidence>
<feature type="domain" description="Calcineurin-like phosphoesterase" evidence="1">
    <location>
        <begin position="27"/>
        <end position="213"/>
    </location>
</feature>
<dbReference type="RefSeq" id="WP_072673204.1">
    <property type="nucleotide sequence ID" value="NZ_FRDF01000003.1"/>
</dbReference>
<dbReference type="GO" id="GO:0008803">
    <property type="term" value="F:bis(5'-nucleosyl)-tetraphosphatase (symmetrical) activity"/>
    <property type="evidence" value="ECO:0007669"/>
    <property type="project" value="TreeGrafter"/>
</dbReference>
<accession>A0A1M7RYJ0</accession>
<dbReference type="SUPFAM" id="SSF56300">
    <property type="entry name" value="Metallo-dependent phosphatases"/>
    <property type="match status" value="1"/>
</dbReference>
<dbReference type="InterPro" id="IPR050126">
    <property type="entry name" value="Ap4A_hydrolase"/>
</dbReference>
<dbReference type="Pfam" id="PF00149">
    <property type="entry name" value="Metallophos"/>
    <property type="match status" value="1"/>
</dbReference>
<dbReference type="GO" id="GO:0016791">
    <property type="term" value="F:phosphatase activity"/>
    <property type="evidence" value="ECO:0007669"/>
    <property type="project" value="TreeGrafter"/>
</dbReference>
<dbReference type="PANTHER" id="PTHR42850">
    <property type="entry name" value="METALLOPHOSPHOESTERASE"/>
    <property type="match status" value="1"/>
</dbReference>
<dbReference type="OrthoDB" id="9807890at2"/>
<dbReference type="CDD" id="cd00144">
    <property type="entry name" value="MPP_PPP_family"/>
    <property type="match status" value="1"/>
</dbReference>
<dbReference type="GO" id="GO:0110154">
    <property type="term" value="P:RNA decapping"/>
    <property type="evidence" value="ECO:0007669"/>
    <property type="project" value="TreeGrafter"/>
</dbReference>
<gene>
    <name evidence="2" type="ORF">SAMN02745193_00630</name>
</gene>
<dbReference type="PANTHER" id="PTHR42850:SF4">
    <property type="entry name" value="ZINC-DEPENDENT ENDOPOLYPHOSPHATASE"/>
    <property type="match status" value="1"/>
</dbReference>
<evidence type="ECO:0000313" key="3">
    <source>
        <dbReference type="Proteomes" id="UP000184391"/>
    </source>
</evidence>
<dbReference type="GO" id="GO:0005737">
    <property type="term" value="C:cytoplasm"/>
    <property type="evidence" value="ECO:0007669"/>
    <property type="project" value="TreeGrafter"/>
</dbReference>
<keyword evidence="3" id="KW-1185">Reference proteome</keyword>
<name>A0A1M7RYJ0_9SPHN</name>